<gene>
    <name evidence="4" type="primary">LOC106180644</name>
</gene>
<dbReference type="PROSITE" id="PS50234">
    <property type="entry name" value="VWFA"/>
    <property type="match status" value="1"/>
</dbReference>
<dbReference type="InParanoid" id="A0A1S3KCG5"/>
<dbReference type="PANTHER" id="PTHR24020:SF20">
    <property type="entry name" value="PH DOMAIN-CONTAINING PROTEIN"/>
    <property type="match status" value="1"/>
</dbReference>
<dbReference type="RefSeq" id="XP_013420129.1">
    <property type="nucleotide sequence ID" value="XM_013564675.2"/>
</dbReference>
<sequence length="246" mass="25555">MNFNAVLALLLTVGPLCVLGQALVPLNSGRDAGASIFDTLDAILSGSQYHNVMFLMDSSGSISASDFAVSKEATHAILSVVDFIPSSNAIASDKHKIGLVRFSSDANTKVIITLGEHASFSKNNEEIGKVVKEGGLTNTKKGLLLAQLELGFRGGSARKQLIWMSTDGKSNEGGDPIATANSLKGRGVTICVTAIGNNVNVQEIYGLASSVVVQGESRKCVFQVASYSAYSSAARVASGIASARGK</sequence>
<dbReference type="GeneID" id="106180644"/>
<organism evidence="3 4">
    <name type="scientific">Lingula anatina</name>
    <name type="common">Brachiopod</name>
    <name type="synonym">Lingula unguis</name>
    <dbReference type="NCBI Taxonomy" id="7574"/>
    <lineage>
        <taxon>Eukaryota</taxon>
        <taxon>Metazoa</taxon>
        <taxon>Spiralia</taxon>
        <taxon>Lophotrochozoa</taxon>
        <taxon>Brachiopoda</taxon>
        <taxon>Linguliformea</taxon>
        <taxon>Lingulata</taxon>
        <taxon>Lingulida</taxon>
        <taxon>Linguloidea</taxon>
        <taxon>Lingulidae</taxon>
        <taxon>Lingula</taxon>
    </lineage>
</organism>
<dbReference type="PRINTS" id="PR00453">
    <property type="entry name" value="VWFADOMAIN"/>
</dbReference>
<name>A0A1S3KCG5_LINAN</name>
<dbReference type="PANTHER" id="PTHR24020">
    <property type="entry name" value="COLLAGEN ALPHA"/>
    <property type="match status" value="1"/>
</dbReference>
<keyword evidence="1" id="KW-0732">Signal</keyword>
<feature type="domain" description="VWFA" evidence="2">
    <location>
        <begin position="51"/>
        <end position="240"/>
    </location>
</feature>
<accession>A0A1S3KCG5</accession>
<dbReference type="OrthoDB" id="6127264at2759"/>
<feature type="chain" id="PRO_5010386972" evidence="1">
    <location>
        <begin position="21"/>
        <end position="246"/>
    </location>
</feature>
<dbReference type="AlphaFoldDB" id="A0A1S3KCG5"/>
<dbReference type="CDD" id="cd00198">
    <property type="entry name" value="vWFA"/>
    <property type="match status" value="1"/>
</dbReference>
<proteinExistence type="predicted"/>
<dbReference type="OMA" id="EMNRITR"/>
<feature type="signal peptide" evidence="1">
    <location>
        <begin position="1"/>
        <end position="20"/>
    </location>
</feature>
<dbReference type="Pfam" id="PF00092">
    <property type="entry name" value="VWA"/>
    <property type="match status" value="1"/>
</dbReference>
<evidence type="ECO:0000259" key="2">
    <source>
        <dbReference type="PROSITE" id="PS50234"/>
    </source>
</evidence>
<dbReference type="KEGG" id="lak:106180644"/>
<evidence type="ECO:0000313" key="3">
    <source>
        <dbReference type="Proteomes" id="UP000085678"/>
    </source>
</evidence>
<dbReference type="InterPro" id="IPR050525">
    <property type="entry name" value="ECM_Assembly_Org"/>
</dbReference>
<dbReference type="InterPro" id="IPR036465">
    <property type="entry name" value="vWFA_dom_sf"/>
</dbReference>
<evidence type="ECO:0000313" key="4">
    <source>
        <dbReference type="RefSeq" id="XP_013420129.1"/>
    </source>
</evidence>
<keyword evidence="3" id="KW-1185">Reference proteome</keyword>
<dbReference type="SMART" id="SM00327">
    <property type="entry name" value="VWA"/>
    <property type="match status" value="1"/>
</dbReference>
<dbReference type="Gene3D" id="3.40.50.410">
    <property type="entry name" value="von Willebrand factor, type A domain"/>
    <property type="match status" value="1"/>
</dbReference>
<evidence type="ECO:0000256" key="1">
    <source>
        <dbReference type="SAM" id="SignalP"/>
    </source>
</evidence>
<protein>
    <submittedName>
        <fullName evidence="4">Uncharacterized protein LOC106180644</fullName>
    </submittedName>
</protein>
<dbReference type="SUPFAM" id="SSF53300">
    <property type="entry name" value="vWA-like"/>
    <property type="match status" value="1"/>
</dbReference>
<dbReference type="Proteomes" id="UP000085678">
    <property type="component" value="Unplaced"/>
</dbReference>
<dbReference type="InterPro" id="IPR002035">
    <property type="entry name" value="VWF_A"/>
</dbReference>
<reference evidence="4" key="1">
    <citation type="submission" date="2025-08" db="UniProtKB">
        <authorList>
            <consortium name="RefSeq"/>
        </authorList>
    </citation>
    <scope>IDENTIFICATION</scope>
    <source>
        <tissue evidence="4">Gonads</tissue>
    </source>
</reference>